<dbReference type="AlphaFoldDB" id="A0A4C2E7W8"/>
<reference evidence="2 3" key="1">
    <citation type="submission" date="2019-01" db="EMBL/GenBank/DDBJ databases">
        <title>Draft Genome Sequencing of Zygosaccharomyces mellis Ca-7.</title>
        <authorList>
            <person name="Shiwa Y."/>
            <person name="Kanesaki Y."/>
            <person name="Ishige T."/>
            <person name="Mura K."/>
            <person name="Hori T."/>
            <person name="Tamura T."/>
        </authorList>
    </citation>
    <scope>NUCLEOTIDE SEQUENCE [LARGE SCALE GENOMIC DNA]</scope>
    <source>
        <strain evidence="2 3">Ca-7</strain>
    </source>
</reference>
<feature type="compositionally biased region" description="Polar residues" evidence="1">
    <location>
        <begin position="397"/>
        <end position="414"/>
    </location>
</feature>
<feature type="compositionally biased region" description="Basic and acidic residues" evidence="1">
    <location>
        <begin position="358"/>
        <end position="370"/>
    </location>
</feature>
<feature type="region of interest" description="Disordered" evidence="1">
    <location>
        <begin position="394"/>
        <end position="483"/>
    </location>
</feature>
<dbReference type="EMBL" id="BIMX01000007">
    <property type="protein sequence ID" value="GCE98889.1"/>
    <property type="molecule type" value="Genomic_DNA"/>
</dbReference>
<feature type="compositionally biased region" description="Polar residues" evidence="1">
    <location>
        <begin position="450"/>
        <end position="483"/>
    </location>
</feature>
<feature type="compositionally biased region" description="Basic and acidic residues" evidence="1">
    <location>
        <begin position="435"/>
        <end position="444"/>
    </location>
</feature>
<gene>
    <name evidence="2" type="ORF">ZYGM_001915</name>
</gene>
<feature type="compositionally biased region" description="Acidic residues" evidence="1">
    <location>
        <begin position="636"/>
        <end position="647"/>
    </location>
</feature>
<name>A0A4C2E7W8_9SACH</name>
<evidence type="ECO:0000313" key="3">
    <source>
        <dbReference type="Proteomes" id="UP000301737"/>
    </source>
</evidence>
<feature type="compositionally biased region" description="Acidic residues" evidence="1">
    <location>
        <begin position="608"/>
        <end position="620"/>
    </location>
</feature>
<evidence type="ECO:0008006" key="4">
    <source>
        <dbReference type="Google" id="ProtNLM"/>
    </source>
</evidence>
<dbReference type="InterPro" id="IPR008984">
    <property type="entry name" value="SMAD_FHA_dom_sf"/>
</dbReference>
<feature type="region of interest" description="Disordered" evidence="1">
    <location>
        <begin position="594"/>
        <end position="684"/>
    </location>
</feature>
<evidence type="ECO:0000313" key="2">
    <source>
        <dbReference type="EMBL" id="GCE98889.1"/>
    </source>
</evidence>
<dbReference type="OrthoDB" id="3981072at2759"/>
<feature type="region of interest" description="Disordered" evidence="1">
    <location>
        <begin position="305"/>
        <end position="324"/>
    </location>
</feature>
<evidence type="ECO:0000256" key="1">
    <source>
        <dbReference type="SAM" id="MobiDB-lite"/>
    </source>
</evidence>
<sequence length="684" mass="78066">MWILRYQYDLEDGDLKHVSCCLRLGETYNIGRSGKNLLNIKNDKSISRQHIGIYCDNKDFNLKLVNQGKMTAVFGKYLKMGESISFEKSREIIFVELGTKPVQMQLQWMNSTWIVPQGYLSQYSTLKQLGIEFLPSELNRANLIVLDELRHHPLWLYGSVKGIPLMTLEFLNVVSEKISGHETMFDSIWDDIMNDKNIRCESFGVSTQVLNNLKFLIVGEDEVTKSAIEAAGGKYSAVGCFKDIQEAIKKEEKKENVVILRNHLTSAEPLAPLGKTFTMQDVVEVILKDEVSSLKNGVVSEITERPKDEIPVENPPSKKRRLNRHRVKPLDILSFFAGGDSMKESQGESTMKLSSQQDEPKAPKELKDTQEEPEQFNVELKDLKVSEDLNGEPKNFVEQSEQISKSVVSNQVTTENDKKPEQRLYNDSQANNIEKSLEKTREPALRSAESVPSSAAETSNSTRPQRKLTLSNYRKSDNPSQNDMIQMIQDTKNSEVRRLNSTIIQVGDEELTEDAINKLGNLALVDQNDNLMRRRDQSPTVGSHNPDWNNRKNFKKFIKVWPRYGGQENTSREGSSDTVRNRALLLTRKYVPTRTYTSDDSSKQIPEDLYDFPDPQPEEPTEPRVEAPGPNNLFVMDDDDSQDIILEEPEKPIPPSSSHLIDDKDINSDSDDEEPKFQFKRRKR</sequence>
<proteinExistence type="predicted"/>
<feature type="compositionally biased region" description="Basic and acidic residues" evidence="1">
    <location>
        <begin position="415"/>
        <end position="424"/>
    </location>
</feature>
<dbReference type="Proteomes" id="UP000301737">
    <property type="component" value="Unassembled WGS sequence"/>
</dbReference>
<organism evidence="2 3">
    <name type="scientific">Zygosaccharomyces mellis</name>
    <dbReference type="NCBI Taxonomy" id="42258"/>
    <lineage>
        <taxon>Eukaryota</taxon>
        <taxon>Fungi</taxon>
        <taxon>Dikarya</taxon>
        <taxon>Ascomycota</taxon>
        <taxon>Saccharomycotina</taxon>
        <taxon>Saccharomycetes</taxon>
        <taxon>Saccharomycetales</taxon>
        <taxon>Saccharomycetaceae</taxon>
        <taxon>Zygosaccharomyces</taxon>
    </lineage>
</organism>
<protein>
    <recommendedName>
        <fullName evidence="4">FHA domain-containing protein</fullName>
    </recommendedName>
</protein>
<dbReference type="SUPFAM" id="SSF49879">
    <property type="entry name" value="SMAD/FHA domain"/>
    <property type="match status" value="1"/>
</dbReference>
<feature type="compositionally biased region" description="Polar residues" evidence="1">
    <location>
        <begin position="347"/>
        <end position="357"/>
    </location>
</feature>
<feature type="region of interest" description="Disordered" evidence="1">
    <location>
        <begin position="338"/>
        <end position="374"/>
    </location>
</feature>
<keyword evidence="3" id="KW-1185">Reference proteome</keyword>
<accession>A0A4C2E7W8</accession>
<feature type="compositionally biased region" description="Polar residues" evidence="1">
    <location>
        <begin position="425"/>
        <end position="434"/>
    </location>
</feature>
<comment type="caution">
    <text evidence="2">The sequence shown here is derived from an EMBL/GenBank/DDBJ whole genome shotgun (WGS) entry which is preliminary data.</text>
</comment>